<evidence type="ECO:0000313" key="3">
    <source>
        <dbReference type="Proteomes" id="UP000288805"/>
    </source>
</evidence>
<feature type="compositionally biased region" description="Basic and acidic residues" evidence="1">
    <location>
        <begin position="43"/>
        <end position="57"/>
    </location>
</feature>
<feature type="compositionally biased region" description="Polar residues" evidence="1">
    <location>
        <begin position="58"/>
        <end position="68"/>
    </location>
</feature>
<sequence>MSPFLRSFSRRHGKIAEIIDRPSEKDQIQMVLRSLQPRIARHVVEGRNHPDDRDRLMTHSSYAPQQYRSRAPHQTYDQAYMPRTLVLPYFATQGTERPHVSYSATGHPCYMTQFAARPTTSYPKPRA</sequence>
<accession>A0A438BWC5</accession>
<name>A0A438BWC5_VITVI</name>
<feature type="region of interest" description="Disordered" evidence="1">
    <location>
        <begin position="43"/>
        <end position="75"/>
    </location>
</feature>
<organism evidence="2 3">
    <name type="scientific">Vitis vinifera</name>
    <name type="common">Grape</name>
    <dbReference type="NCBI Taxonomy" id="29760"/>
    <lineage>
        <taxon>Eukaryota</taxon>
        <taxon>Viridiplantae</taxon>
        <taxon>Streptophyta</taxon>
        <taxon>Embryophyta</taxon>
        <taxon>Tracheophyta</taxon>
        <taxon>Spermatophyta</taxon>
        <taxon>Magnoliopsida</taxon>
        <taxon>eudicotyledons</taxon>
        <taxon>Gunneridae</taxon>
        <taxon>Pentapetalae</taxon>
        <taxon>rosids</taxon>
        <taxon>Vitales</taxon>
        <taxon>Vitaceae</taxon>
        <taxon>Viteae</taxon>
        <taxon>Vitis</taxon>
    </lineage>
</organism>
<protein>
    <submittedName>
        <fullName evidence="2">Uncharacterized protein</fullName>
    </submittedName>
</protein>
<evidence type="ECO:0000313" key="2">
    <source>
        <dbReference type="EMBL" id="RVW15272.1"/>
    </source>
</evidence>
<dbReference type="Proteomes" id="UP000288805">
    <property type="component" value="Unassembled WGS sequence"/>
</dbReference>
<reference evidence="2 3" key="1">
    <citation type="journal article" date="2018" name="PLoS Genet.">
        <title>Population sequencing reveals clonal diversity and ancestral inbreeding in the grapevine cultivar Chardonnay.</title>
        <authorList>
            <person name="Roach M.J."/>
            <person name="Johnson D.L."/>
            <person name="Bohlmann J."/>
            <person name="van Vuuren H.J."/>
            <person name="Jones S.J."/>
            <person name="Pretorius I.S."/>
            <person name="Schmidt S.A."/>
            <person name="Borneman A.R."/>
        </authorList>
    </citation>
    <scope>NUCLEOTIDE SEQUENCE [LARGE SCALE GENOMIC DNA]</scope>
    <source>
        <strain evidence="3">cv. Chardonnay</strain>
        <tissue evidence="2">Leaf</tissue>
    </source>
</reference>
<dbReference type="EMBL" id="QGNW01002603">
    <property type="protein sequence ID" value="RVW15272.1"/>
    <property type="molecule type" value="Genomic_DNA"/>
</dbReference>
<proteinExistence type="predicted"/>
<comment type="caution">
    <text evidence="2">The sequence shown here is derived from an EMBL/GenBank/DDBJ whole genome shotgun (WGS) entry which is preliminary data.</text>
</comment>
<gene>
    <name evidence="2" type="ORF">CK203_082032</name>
</gene>
<evidence type="ECO:0000256" key="1">
    <source>
        <dbReference type="SAM" id="MobiDB-lite"/>
    </source>
</evidence>
<dbReference type="AlphaFoldDB" id="A0A438BWC5"/>